<dbReference type="GO" id="GO:0006508">
    <property type="term" value="P:proteolysis"/>
    <property type="evidence" value="ECO:0007669"/>
    <property type="project" value="UniProtKB-KW"/>
</dbReference>
<evidence type="ECO:0000313" key="5">
    <source>
        <dbReference type="EMBL" id="KKQ24307.1"/>
    </source>
</evidence>
<evidence type="ECO:0000256" key="4">
    <source>
        <dbReference type="ARBA" id="ARBA00022825"/>
    </source>
</evidence>
<dbReference type="InterPro" id="IPR029062">
    <property type="entry name" value="Class_I_gatase-like"/>
</dbReference>
<dbReference type="Pfam" id="PF03575">
    <property type="entry name" value="Peptidase_S51"/>
    <property type="match status" value="1"/>
</dbReference>
<accession>A0A0G0G2T4</accession>
<gene>
    <name evidence="5" type="ORF">US40_C0017G0003</name>
</gene>
<evidence type="ECO:0000256" key="2">
    <source>
        <dbReference type="ARBA" id="ARBA00022670"/>
    </source>
</evidence>
<evidence type="ECO:0000313" key="6">
    <source>
        <dbReference type="Proteomes" id="UP000034917"/>
    </source>
</evidence>
<proteinExistence type="inferred from homology"/>
<reference evidence="5 6" key="1">
    <citation type="journal article" date="2015" name="Nature">
        <title>rRNA introns, odd ribosomes, and small enigmatic genomes across a large radiation of phyla.</title>
        <authorList>
            <person name="Brown C.T."/>
            <person name="Hug L.A."/>
            <person name="Thomas B.C."/>
            <person name="Sharon I."/>
            <person name="Castelle C.J."/>
            <person name="Singh A."/>
            <person name="Wilkins M.J."/>
            <person name="Williams K.H."/>
            <person name="Banfield J.F."/>
        </authorList>
    </citation>
    <scope>NUCLEOTIDE SEQUENCE [LARGE SCALE GENOMIC DNA]</scope>
</reference>
<dbReference type="AlphaFoldDB" id="A0A0G0G2T4"/>
<name>A0A0G0G2T4_9BACT</name>
<keyword evidence="4" id="KW-0720">Serine protease</keyword>
<keyword evidence="2" id="KW-0645">Protease</keyword>
<dbReference type="Gene3D" id="3.40.50.880">
    <property type="match status" value="1"/>
</dbReference>
<comment type="similarity">
    <text evidence="1">Belongs to the peptidase S51 family.</text>
</comment>
<evidence type="ECO:0000256" key="1">
    <source>
        <dbReference type="ARBA" id="ARBA00006534"/>
    </source>
</evidence>
<evidence type="ECO:0000256" key="3">
    <source>
        <dbReference type="ARBA" id="ARBA00022801"/>
    </source>
</evidence>
<sequence>MKLFLFGGAEIDLPSRSVSVLKNLMKETLVKIKPESILHVPFARFHLVKEDRGEWSEGWFKEMMIDTGIAILDARNQSDINKANGSVIFVNGGSERRRLAEKVNRNKQLLKTILNAKYIVAESSGSMAMGEYMRADHNENGMIKGFGILKNVVIEPHYTERNYKNFLPEDMKKSGMRYGIGIDSATGIVIDPQEFPEKWEKIGAGSVYVKTIL</sequence>
<keyword evidence="3" id="KW-0378">Hydrolase</keyword>
<comment type="caution">
    <text evidence="5">The sequence shown here is derived from an EMBL/GenBank/DDBJ whole genome shotgun (WGS) entry which is preliminary data.</text>
</comment>
<organism evidence="5 6">
    <name type="scientific">Candidatus Roizmanbacteria bacterium GW2011_GWC2_37_13</name>
    <dbReference type="NCBI Taxonomy" id="1618486"/>
    <lineage>
        <taxon>Bacteria</taxon>
        <taxon>Candidatus Roizmaniibacteriota</taxon>
    </lineage>
</organism>
<dbReference type="SUPFAM" id="SSF52317">
    <property type="entry name" value="Class I glutamine amidotransferase-like"/>
    <property type="match status" value="1"/>
</dbReference>
<dbReference type="Proteomes" id="UP000034917">
    <property type="component" value="Unassembled WGS sequence"/>
</dbReference>
<dbReference type="EMBL" id="LBSV01000017">
    <property type="protein sequence ID" value="KKQ24307.1"/>
    <property type="molecule type" value="Genomic_DNA"/>
</dbReference>
<dbReference type="GO" id="GO:0008236">
    <property type="term" value="F:serine-type peptidase activity"/>
    <property type="evidence" value="ECO:0007669"/>
    <property type="project" value="UniProtKB-KW"/>
</dbReference>
<dbReference type="InterPro" id="IPR005320">
    <property type="entry name" value="Peptidase_S51"/>
</dbReference>
<protein>
    <recommendedName>
        <fullName evidence="7">Peptidase E</fullName>
    </recommendedName>
</protein>
<evidence type="ECO:0008006" key="7">
    <source>
        <dbReference type="Google" id="ProtNLM"/>
    </source>
</evidence>